<evidence type="ECO:0000256" key="2">
    <source>
        <dbReference type="ARBA" id="ARBA00001946"/>
    </source>
</evidence>
<evidence type="ECO:0000256" key="5">
    <source>
        <dbReference type="ARBA" id="ARBA00022842"/>
    </source>
</evidence>
<dbReference type="SUPFAM" id="SSF81301">
    <property type="entry name" value="Nucleotidyltransferase"/>
    <property type="match status" value="1"/>
</dbReference>
<dbReference type="Gene3D" id="3.30.460.10">
    <property type="entry name" value="Beta Polymerase, domain 2"/>
    <property type="match status" value="1"/>
</dbReference>
<dbReference type="Pfam" id="PF22600">
    <property type="entry name" value="MTPAP-like_central"/>
    <property type="match status" value="1"/>
</dbReference>
<dbReference type="GO" id="GO:0031123">
    <property type="term" value="P:RNA 3'-end processing"/>
    <property type="evidence" value="ECO:0007669"/>
    <property type="project" value="TreeGrafter"/>
</dbReference>
<dbReference type="InterPro" id="IPR002058">
    <property type="entry name" value="PAP_assoc"/>
</dbReference>
<dbReference type="GO" id="GO:1990817">
    <property type="term" value="F:poly(A) RNA polymerase activity"/>
    <property type="evidence" value="ECO:0007669"/>
    <property type="project" value="UniProtKB-ARBA"/>
</dbReference>
<feature type="compositionally biased region" description="Low complexity" evidence="6">
    <location>
        <begin position="662"/>
        <end position="680"/>
    </location>
</feature>
<comment type="cofactor">
    <cofactor evidence="2">
        <name>Mg(2+)</name>
        <dbReference type="ChEBI" id="CHEBI:18420"/>
    </cofactor>
</comment>
<dbReference type="InterPro" id="IPR054708">
    <property type="entry name" value="MTPAP-like_central"/>
</dbReference>
<feature type="non-terminal residue" evidence="9">
    <location>
        <position position="1"/>
    </location>
</feature>
<keyword evidence="3 9" id="KW-0808">Transferase</keyword>
<feature type="compositionally biased region" description="Low complexity" evidence="6">
    <location>
        <begin position="612"/>
        <end position="627"/>
    </location>
</feature>
<evidence type="ECO:0000256" key="1">
    <source>
        <dbReference type="ARBA" id="ARBA00001936"/>
    </source>
</evidence>
<evidence type="ECO:0000259" key="8">
    <source>
        <dbReference type="Pfam" id="PF22600"/>
    </source>
</evidence>
<dbReference type="GO" id="GO:0046872">
    <property type="term" value="F:metal ion binding"/>
    <property type="evidence" value="ECO:0007669"/>
    <property type="project" value="UniProtKB-KW"/>
</dbReference>
<organism evidence="9">
    <name type="scientific">Pararge aegeria</name>
    <name type="common">speckled wood butterfly</name>
    <dbReference type="NCBI Taxonomy" id="116150"/>
    <lineage>
        <taxon>Eukaryota</taxon>
        <taxon>Metazoa</taxon>
        <taxon>Ecdysozoa</taxon>
        <taxon>Arthropoda</taxon>
        <taxon>Hexapoda</taxon>
        <taxon>Insecta</taxon>
        <taxon>Pterygota</taxon>
        <taxon>Neoptera</taxon>
        <taxon>Endopterygota</taxon>
        <taxon>Lepidoptera</taxon>
        <taxon>Glossata</taxon>
        <taxon>Ditrysia</taxon>
        <taxon>Papilionoidea</taxon>
        <taxon>Nymphalidae</taxon>
        <taxon>Satyrinae</taxon>
        <taxon>Satyrini</taxon>
        <taxon>Parargina</taxon>
        <taxon>Pararge</taxon>
    </lineage>
</organism>
<dbReference type="InterPro" id="IPR043519">
    <property type="entry name" value="NT_sf"/>
</dbReference>
<feature type="domain" description="Poly(A) RNA polymerase mitochondrial-like central palm" evidence="8">
    <location>
        <begin position="60"/>
        <end position="191"/>
    </location>
</feature>
<protein>
    <submittedName>
        <fullName evidence="9">U6 snRNA-specific terminal uridylyltransferase 1</fullName>
    </submittedName>
</protein>
<dbReference type="CDD" id="cd05402">
    <property type="entry name" value="NT_PAP_TUTase"/>
    <property type="match status" value="1"/>
</dbReference>
<feature type="region of interest" description="Disordered" evidence="6">
    <location>
        <begin position="571"/>
        <end position="680"/>
    </location>
</feature>
<evidence type="ECO:0000256" key="3">
    <source>
        <dbReference type="ARBA" id="ARBA00022679"/>
    </source>
</evidence>
<keyword evidence="5" id="KW-0460">Magnesium</keyword>
<sequence>SDADDAKEAIDDTNKVNIYGEFLTVRAFSSRDSAKQNAAKKKQKGAIVEPRLISLAGDFHSQLDSVLNAVRLTQEEVTKLSALYADLERYLQQLWPGCVALPFGSITTGLGIKSSDADCFIQLPAVFRHPDTNFVNKAKKLLQKYPRAFAEVLAIPRANTPIVKCFHVPTAVHCDLTFKTPLGARNSRLIAFLLHADPRLVPVAVVLKYWAKVHGLSGTGKLSNYALTMLIIFYLQQPEAILPSVEWLQRDSSDDVIIDSWNTGFKCNHELLPKTKNTSPISELLGGFFQYYSSFDFDKKVACPLTGSPLAKELFTDLNNLPPVFERYKRNVMERSSLPLKFTTSMCVQDPIDLSHNVACSINSRLAFEIKAYFKFAADAYEKEKENGCTGFLKILLLQKPKLPRKENLLEYKFVLYPHILQFIDSADWKTVVREIMMQLFEMCKICLTKVEEKPIEGARNQRERYTGTIVKAIWKRKQFTKLYSCSNLSFITKQTRITEEVMKVVKESFRVNFQLTLTYAHNSRNVLASIKLIEGEVILFLEFGKFFKSSFQDWFLTLLRPYILSKDKANAPVANGSSRESDSQATDNTEDKPAGIQDAVVTREDSDSSSENIPDTINNTIDTNDNNTEDPKDRATDTKNSKDIATDTKHIKDIDNDTKYNANNDTNGNDTNDNKTSTQ</sequence>
<feature type="compositionally biased region" description="Polar residues" evidence="6">
    <location>
        <begin position="576"/>
        <end position="588"/>
    </location>
</feature>
<evidence type="ECO:0000256" key="6">
    <source>
        <dbReference type="SAM" id="MobiDB-lite"/>
    </source>
</evidence>
<keyword evidence="9" id="KW-0548">Nucleotidyltransferase</keyword>
<evidence type="ECO:0000256" key="4">
    <source>
        <dbReference type="ARBA" id="ARBA00022723"/>
    </source>
</evidence>
<dbReference type="PANTHER" id="PTHR12271:SF66">
    <property type="entry name" value="TERMINAL URIDYLYLTRANSFERASE TAILOR"/>
    <property type="match status" value="1"/>
</dbReference>
<feature type="compositionally biased region" description="Basic and acidic residues" evidence="6">
    <location>
        <begin position="630"/>
        <end position="659"/>
    </location>
</feature>
<dbReference type="EMBL" id="GAIX01001013">
    <property type="protein sequence ID" value="JAA91547.1"/>
    <property type="molecule type" value="Transcribed_RNA"/>
</dbReference>
<reference evidence="9" key="2">
    <citation type="submission" date="2013-05" db="EMBL/GenBank/DDBJ databases">
        <authorList>
            <person name="Carter J.-M."/>
            <person name="Baker S.C."/>
            <person name="Pink R."/>
            <person name="Carter D.R.F."/>
            <person name="Collins A."/>
            <person name="Tomlin J."/>
            <person name="Gibbs M."/>
            <person name="Breuker C.J."/>
        </authorList>
    </citation>
    <scope>NUCLEOTIDE SEQUENCE</scope>
    <source>
        <tissue evidence="9">Ovary</tissue>
    </source>
</reference>
<dbReference type="PANTHER" id="PTHR12271">
    <property type="entry name" value="POLY A POLYMERASE CID PAP -RELATED"/>
    <property type="match status" value="1"/>
</dbReference>
<proteinExistence type="predicted"/>
<keyword evidence="4" id="KW-0479">Metal-binding</keyword>
<dbReference type="AlphaFoldDB" id="S4PZS8"/>
<evidence type="ECO:0000259" key="7">
    <source>
        <dbReference type="Pfam" id="PF03828"/>
    </source>
</evidence>
<evidence type="ECO:0000313" key="9">
    <source>
        <dbReference type="EMBL" id="JAA91547.1"/>
    </source>
</evidence>
<comment type="cofactor">
    <cofactor evidence="1">
        <name>Mn(2+)</name>
        <dbReference type="ChEBI" id="CHEBI:29035"/>
    </cofactor>
</comment>
<dbReference type="Gene3D" id="1.10.1410.10">
    <property type="match status" value="1"/>
</dbReference>
<dbReference type="GO" id="GO:0050265">
    <property type="term" value="F:RNA uridylyltransferase activity"/>
    <property type="evidence" value="ECO:0007669"/>
    <property type="project" value="TreeGrafter"/>
</dbReference>
<name>S4PZS8_9NEOP</name>
<feature type="domain" description="PAP-associated" evidence="7">
    <location>
        <begin position="281"/>
        <end position="356"/>
    </location>
</feature>
<dbReference type="SUPFAM" id="SSF81631">
    <property type="entry name" value="PAP/OAS1 substrate-binding domain"/>
    <property type="match status" value="1"/>
</dbReference>
<reference evidence="9" key="1">
    <citation type="journal article" date="2013" name="BMC Genomics">
        <title>Unscrambling butterfly oogenesis.</title>
        <authorList>
            <person name="Carter J.M."/>
            <person name="Baker S.C."/>
            <person name="Pink R."/>
            <person name="Carter D.R."/>
            <person name="Collins A."/>
            <person name="Tomlin J."/>
            <person name="Gibbs M."/>
            <person name="Breuker C.J."/>
        </authorList>
    </citation>
    <scope>NUCLEOTIDE SEQUENCE</scope>
    <source>
        <tissue evidence="9">Ovary</tissue>
    </source>
</reference>
<dbReference type="Pfam" id="PF03828">
    <property type="entry name" value="PAP_assoc"/>
    <property type="match status" value="1"/>
</dbReference>
<accession>S4PZS8</accession>